<dbReference type="Gene3D" id="3.20.20.70">
    <property type="entry name" value="Aldolase class I"/>
    <property type="match status" value="1"/>
</dbReference>
<sequence>MNEKILSVAPMMDWTDTHCRYFMRLLDPNIKLYTEMITADALYHGDSDRFLKFHNSEHPIALQIGGNDPTKMMLAAKKGEDAGYDEININVGCPSDRVVSGSFGACLMAHPDIIAECILSIKDVVTVPVTVKTRIGIDDLDSFDFLYDFIQRVSESGCNAFIVHARKAILKGLSPKENRTIPALNYERAYELKKHNSALTIILNGGIDSIEACKKHLQVVDGVMIGRKAYQDPWFITKLGNEVLGNDLLVLNRVDVIKEMHSYVENQAKIGISVNKITRHMIGLFHGQPGARAWRRLLSQPNFSNKNILKQALETILKY</sequence>
<keyword evidence="8" id="KW-0560">Oxidoreductase</keyword>
<evidence type="ECO:0000256" key="5">
    <source>
        <dbReference type="ARBA" id="ARBA00022694"/>
    </source>
</evidence>
<keyword evidence="5" id="KW-0819">tRNA processing</keyword>
<dbReference type="CDD" id="cd02801">
    <property type="entry name" value="DUS_like_FMN"/>
    <property type="match status" value="1"/>
</dbReference>
<proteinExistence type="inferred from homology"/>
<evidence type="ECO:0000313" key="10">
    <source>
        <dbReference type="EMBL" id="SUZ65437.1"/>
    </source>
</evidence>
<evidence type="ECO:0000256" key="7">
    <source>
        <dbReference type="ARBA" id="ARBA00022884"/>
    </source>
</evidence>
<protein>
    <recommendedName>
        <fullName evidence="9">DUS-like FMN-binding domain-containing protein</fullName>
    </recommendedName>
</protein>
<keyword evidence="3" id="KW-0285">Flavoprotein</keyword>
<evidence type="ECO:0000259" key="9">
    <source>
        <dbReference type="Pfam" id="PF01207"/>
    </source>
</evidence>
<dbReference type="Pfam" id="PF01207">
    <property type="entry name" value="Dus"/>
    <property type="match status" value="1"/>
</dbReference>
<dbReference type="HAMAP" id="MF_02041">
    <property type="entry name" value="DusA_subfam"/>
    <property type="match status" value="1"/>
</dbReference>
<evidence type="ECO:0000256" key="4">
    <source>
        <dbReference type="ARBA" id="ARBA00022643"/>
    </source>
</evidence>
<dbReference type="GO" id="GO:0017150">
    <property type="term" value="F:tRNA dihydrouridine synthase activity"/>
    <property type="evidence" value="ECO:0007669"/>
    <property type="project" value="InterPro"/>
</dbReference>
<evidence type="ECO:0000256" key="2">
    <source>
        <dbReference type="ARBA" id="ARBA00022555"/>
    </source>
</evidence>
<dbReference type="NCBIfam" id="TIGR00742">
    <property type="entry name" value="yjbN"/>
    <property type="match status" value="1"/>
</dbReference>
<feature type="domain" description="DUS-like FMN-binding" evidence="9">
    <location>
        <begin position="8"/>
        <end position="316"/>
    </location>
</feature>
<accession>A0A381PGU8</accession>
<dbReference type="PANTHER" id="PTHR42907">
    <property type="entry name" value="FMN-LINKED OXIDOREDUCTASES SUPERFAMILY PROTEIN"/>
    <property type="match status" value="1"/>
</dbReference>
<keyword evidence="7" id="KW-0694">RNA-binding</keyword>
<dbReference type="EMBL" id="UINC01000960">
    <property type="protein sequence ID" value="SUZ65437.1"/>
    <property type="molecule type" value="Genomic_DNA"/>
</dbReference>
<reference evidence="10" key="1">
    <citation type="submission" date="2018-05" db="EMBL/GenBank/DDBJ databases">
        <authorList>
            <person name="Lanie J.A."/>
            <person name="Ng W.-L."/>
            <person name="Kazmierczak K.M."/>
            <person name="Andrzejewski T.M."/>
            <person name="Davidsen T.M."/>
            <person name="Wayne K.J."/>
            <person name="Tettelin H."/>
            <person name="Glass J.I."/>
            <person name="Rusch D."/>
            <person name="Podicherti R."/>
            <person name="Tsui H.-C.T."/>
            <person name="Winkler M.E."/>
        </authorList>
    </citation>
    <scope>NUCLEOTIDE SEQUENCE</scope>
</reference>
<dbReference type="GO" id="GO:0000049">
    <property type="term" value="F:tRNA binding"/>
    <property type="evidence" value="ECO:0007669"/>
    <property type="project" value="UniProtKB-KW"/>
</dbReference>
<dbReference type="InterPro" id="IPR004653">
    <property type="entry name" value="DusA"/>
</dbReference>
<dbReference type="PROSITE" id="PS01136">
    <property type="entry name" value="UPF0034"/>
    <property type="match status" value="1"/>
</dbReference>
<gene>
    <name evidence="10" type="ORF">METZ01_LOCUS18291</name>
</gene>
<dbReference type="SUPFAM" id="SSF51395">
    <property type="entry name" value="FMN-linked oxidoreductases"/>
    <property type="match status" value="1"/>
</dbReference>
<dbReference type="PANTHER" id="PTHR42907:SF1">
    <property type="entry name" value="FMN-LINKED OXIDOREDUCTASES SUPERFAMILY PROTEIN"/>
    <property type="match status" value="1"/>
</dbReference>
<name>A0A381PGU8_9ZZZZ</name>
<dbReference type="GO" id="GO:0050660">
    <property type="term" value="F:flavin adenine dinucleotide binding"/>
    <property type="evidence" value="ECO:0007669"/>
    <property type="project" value="InterPro"/>
</dbReference>
<dbReference type="AlphaFoldDB" id="A0A381PGU8"/>
<comment type="cofactor">
    <cofactor evidence="1">
        <name>FMN</name>
        <dbReference type="ChEBI" id="CHEBI:58210"/>
    </cofactor>
</comment>
<dbReference type="NCBIfam" id="NF008774">
    <property type="entry name" value="PRK11815.1"/>
    <property type="match status" value="1"/>
</dbReference>
<dbReference type="PIRSF" id="PIRSF006621">
    <property type="entry name" value="Dus"/>
    <property type="match status" value="1"/>
</dbReference>
<dbReference type="Gene3D" id="1.20.120.1460">
    <property type="match status" value="1"/>
</dbReference>
<organism evidence="10">
    <name type="scientific">marine metagenome</name>
    <dbReference type="NCBI Taxonomy" id="408172"/>
    <lineage>
        <taxon>unclassified sequences</taxon>
        <taxon>metagenomes</taxon>
        <taxon>ecological metagenomes</taxon>
    </lineage>
</organism>
<keyword evidence="4" id="KW-0288">FMN</keyword>
<evidence type="ECO:0000256" key="1">
    <source>
        <dbReference type="ARBA" id="ARBA00001917"/>
    </source>
</evidence>
<keyword evidence="6" id="KW-0521">NADP</keyword>
<evidence type="ECO:0000256" key="8">
    <source>
        <dbReference type="ARBA" id="ARBA00023002"/>
    </source>
</evidence>
<dbReference type="InterPro" id="IPR018517">
    <property type="entry name" value="tRNA_hU_synthase_CS"/>
</dbReference>
<evidence type="ECO:0000256" key="6">
    <source>
        <dbReference type="ARBA" id="ARBA00022857"/>
    </source>
</evidence>
<dbReference type="InterPro" id="IPR035587">
    <property type="entry name" value="DUS-like_FMN-bd"/>
</dbReference>
<dbReference type="InterPro" id="IPR001269">
    <property type="entry name" value="DUS_fam"/>
</dbReference>
<dbReference type="InterPro" id="IPR013785">
    <property type="entry name" value="Aldolase_TIM"/>
</dbReference>
<evidence type="ECO:0000256" key="3">
    <source>
        <dbReference type="ARBA" id="ARBA00022630"/>
    </source>
</evidence>
<keyword evidence="2" id="KW-0820">tRNA-binding</keyword>